<proteinExistence type="predicted"/>
<accession>A0A7J7YWR5</accession>
<dbReference type="AlphaFoldDB" id="A0A7J7YWR5"/>
<keyword evidence="3" id="KW-1185">Reference proteome</keyword>
<feature type="region of interest" description="Disordered" evidence="1">
    <location>
        <begin position="110"/>
        <end position="134"/>
    </location>
</feature>
<organism evidence="2 3">
    <name type="scientific">Pipistrellus kuhlii</name>
    <name type="common">Kuhl's pipistrelle</name>
    <dbReference type="NCBI Taxonomy" id="59472"/>
    <lineage>
        <taxon>Eukaryota</taxon>
        <taxon>Metazoa</taxon>
        <taxon>Chordata</taxon>
        <taxon>Craniata</taxon>
        <taxon>Vertebrata</taxon>
        <taxon>Euteleostomi</taxon>
        <taxon>Mammalia</taxon>
        <taxon>Eutheria</taxon>
        <taxon>Laurasiatheria</taxon>
        <taxon>Chiroptera</taxon>
        <taxon>Yangochiroptera</taxon>
        <taxon>Vespertilionidae</taxon>
        <taxon>Pipistrellus</taxon>
    </lineage>
</organism>
<gene>
    <name evidence="2" type="ORF">mPipKuh1_009867</name>
</gene>
<sequence length="134" mass="15341">MVSAPHSDWLSSCYGHSMIMVNFHIIHLFYRITLVPNNRQTCKLTIPQLHPQPIRVSMQINPTKMEFNLHTRHPAVWSRELYQHPGHSEVGPPWVLSNLGRARARELLGRAEPGNQEELQVPCPGPKPSQRLEA</sequence>
<evidence type="ECO:0000313" key="2">
    <source>
        <dbReference type="EMBL" id="KAF6366451.1"/>
    </source>
</evidence>
<evidence type="ECO:0000256" key="1">
    <source>
        <dbReference type="SAM" id="MobiDB-lite"/>
    </source>
</evidence>
<evidence type="ECO:0000313" key="3">
    <source>
        <dbReference type="Proteomes" id="UP000558488"/>
    </source>
</evidence>
<protein>
    <submittedName>
        <fullName evidence="2">Uncharacterized protein</fullName>
    </submittedName>
</protein>
<dbReference type="Proteomes" id="UP000558488">
    <property type="component" value="Unassembled WGS sequence"/>
</dbReference>
<dbReference type="EMBL" id="JACAGB010000004">
    <property type="protein sequence ID" value="KAF6366451.1"/>
    <property type="molecule type" value="Genomic_DNA"/>
</dbReference>
<comment type="caution">
    <text evidence="2">The sequence shown here is derived from an EMBL/GenBank/DDBJ whole genome shotgun (WGS) entry which is preliminary data.</text>
</comment>
<name>A0A7J7YWR5_PIPKU</name>
<reference evidence="2 3" key="1">
    <citation type="journal article" date="2020" name="Nature">
        <title>Six reference-quality genomes reveal evolution of bat adaptations.</title>
        <authorList>
            <person name="Jebb D."/>
            <person name="Huang Z."/>
            <person name="Pippel M."/>
            <person name="Hughes G.M."/>
            <person name="Lavrichenko K."/>
            <person name="Devanna P."/>
            <person name="Winkler S."/>
            <person name="Jermiin L.S."/>
            <person name="Skirmuntt E.C."/>
            <person name="Katzourakis A."/>
            <person name="Burkitt-Gray L."/>
            <person name="Ray D.A."/>
            <person name="Sullivan K.A.M."/>
            <person name="Roscito J.G."/>
            <person name="Kirilenko B.M."/>
            <person name="Davalos L.M."/>
            <person name="Corthals A.P."/>
            <person name="Power M.L."/>
            <person name="Jones G."/>
            <person name="Ransome R.D."/>
            <person name="Dechmann D.K.N."/>
            <person name="Locatelli A.G."/>
            <person name="Puechmaille S.J."/>
            <person name="Fedrigo O."/>
            <person name="Jarvis E.D."/>
            <person name="Hiller M."/>
            <person name="Vernes S.C."/>
            <person name="Myers E.W."/>
            <person name="Teeling E.C."/>
        </authorList>
    </citation>
    <scope>NUCLEOTIDE SEQUENCE [LARGE SCALE GENOMIC DNA]</scope>
    <source>
        <strain evidence="2">MPipKuh1</strain>
        <tissue evidence="2">Flight muscle</tissue>
    </source>
</reference>